<dbReference type="EMBL" id="BAABBN010000007">
    <property type="protein sequence ID" value="GAA3930985.1"/>
    <property type="molecule type" value="Genomic_DNA"/>
</dbReference>
<accession>A0ABP7MXS7</accession>
<name>A0ABP7MXS7_9GAMM</name>
<dbReference type="InterPro" id="IPR002591">
    <property type="entry name" value="Phosphodiest/P_Trfase"/>
</dbReference>
<dbReference type="InterPro" id="IPR018487">
    <property type="entry name" value="Hemopexin-like_repeat"/>
</dbReference>
<dbReference type="Proteomes" id="UP001501565">
    <property type="component" value="Unassembled WGS sequence"/>
</dbReference>
<dbReference type="Gene3D" id="3.40.720.10">
    <property type="entry name" value="Alkaline Phosphatase, subunit A"/>
    <property type="match status" value="1"/>
</dbReference>
<dbReference type="Gene3D" id="2.110.10.10">
    <property type="entry name" value="Hemopexin-like domain"/>
    <property type="match status" value="2"/>
</dbReference>
<evidence type="ECO:0008006" key="4">
    <source>
        <dbReference type="Google" id="ProtNLM"/>
    </source>
</evidence>
<dbReference type="SUPFAM" id="SSF50923">
    <property type="entry name" value="Hemopexin-like domain"/>
    <property type="match status" value="1"/>
</dbReference>
<organism evidence="2 3">
    <name type="scientific">Litoribacillus peritrichatus</name>
    <dbReference type="NCBI Taxonomy" id="718191"/>
    <lineage>
        <taxon>Bacteria</taxon>
        <taxon>Pseudomonadati</taxon>
        <taxon>Pseudomonadota</taxon>
        <taxon>Gammaproteobacteria</taxon>
        <taxon>Oceanospirillales</taxon>
        <taxon>Oceanospirillaceae</taxon>
        <taxon>Litoribacillus</taxon>
    </lineage>
</organism>
<reference evidence="3" key="1">
    <citation type="journal article" date="2019" name="Int. J. Syst. Evol. Microbiol.">
        <title>The Global Catalogue of Microorganisms (GCM) 10K type strain sequencing project: providing services to taxonomists for standard genome sequencing and annotation.</title>
        <authorList>
            <consortium name="The Broad Institute Genomics Platform"/>
            <consortium name="The Broad Institute Genome Sequencing Center for Infectious Disease"/>
            <person name="Wu L."/>
            <person name="Ma J."/>
        </authorList>
    </citation>
    <scope>NUCLEOTIDE SEQUENCE [LARGE SCALE GENOMIC DNA]</scope>
    <source>
        <strain evidence="3">JCM 17551</strain>
    </source>
</reference>
<dbReference type="PANTHER" id="PTHR10151:SF120">
    <property type="entry name" value="BIS(5'-ADENOSYL)-TRIPHOSPHATASE"/>
    <property type="match status" value="1"/>
</dbReference>
<comment type="caution">
    <text evidence="2">The sequence shown here is derived from an EMBL/GenBank/DDBJ whole genome shotgun (WGS) entry which is preliminary data.</text>
</comment>
<dbReference type="Pfam" id="PF00045">
    <property type="entry name" value="Hemopexin"/>
    <property type="match status" value="1"/>
</dbReference>
<feature type="chain" id="PRO_5045591921" description="Metalloenzyme domain-containing protein" evidence="1">
    <location>
        <begin position="23"/>
        <end position="589"/>
    </location>
</feature>
<dbReference type="SUPFAM" id="SSF53649">
    <property type="entry name" value="Alkaline phosphatase-like"/>
    <property type="match status" value="1"/>
</dbReference>
<feature type="signal peptide" evidence="1">
    <location>
        <begin position="1"/>
        <end position="22"/>
    </location>
</feature>
<proteinExistence type="predicted"/>
<gene>
    <name evidence="2" type="ORF">GCM10022277_29660</name>
</gene>
<dbReference type="SMART" id="SM00120">
    <property type="entry name" value="HX"/>
    <property type="match status" value="4"/>
</dbReference>
<keyword evidence="3" id="KW-1185">Reference proteome</keyword>
<dbReference type="InterPro" id="IPR036375">
    <property type="entry name" value="Hemopexin-like_dom_sf"/>
</dbReference>
<dbReference type="InterPro" id="IPR017850">
    <property type="entry name" value="Alkaline_phosphatase_core_sf"/>
</dbReference>
<dbReference type="RefSeq" id="WP_344799343.1">
    <property type="nucleotide sequence ID" value="NZ_BAABBN010000007.1"/>
</dbReference>
<evidence type="ECO:0000313" key="2">
    <source>
        <dbReference type="EMBL" id="GAA3930985.1"/>
    </source>
</evidence>
<dbReference type="PANTHER" id="PTHR10151">
    <property type="entry name" value="ECTONUCLEOTIDE PYROPHOSPHATASE/PHOSPHODIESTERASE"/>
    <property type="match status" value="1"/>
</dbReference>
<evidence type="ECO:0000256" key="1">
    <source>
        <dbReference type="SAM" id="SignalP"/>
    </source>
</evidence>
<dbReference type="Pfam" id="PF01663">
    <property type="entry name" value="Phosphodiest"/>
    <property type="match status" value="1"/>
</dbReference>
<evidence type="ECO:0000313" key="3">
    <source>
        <dbReference type="Proteomes" id="UP001501565"/>
    </source>
</evidence>
<dbReference type="PROSITE" id="PS51257">
    <property type="entry name" value="PROKAR_LIPOPROTEIN"/>
    <property type="match status" value="1"/>
</dbReference>
<keyword evidence="1" id="KW-0732">Signal</keyword>
<dbReference type="PROSITE" id="PS51642">
    <property type="entry name" value="HEMOPEXIN_2"/>
    <property type="match status" value="2"/>
</dbReference>
<protein>
    <recommendedName>
        <fullName evidence="4">Metalloenzyme domain-containing protein</fullName>
    </recommendedName>
</protein>
<sequence length="589" mass="65713">MFKWHRVTTVLGMSAMACFAQAENKVLLVGVDGLQYEKLQGVNTPNFDRLNITKAYTGGIKNYGSEQPTISGPGWATILTGVWMSKHGVDSNSAGLTNAEFPGLFKRIKDAKPDAYVASYAHWSPINTNFFADEVANIEEVASGIGDQQVVDRALDTITTTSAEFVFLHLDDIDHMGHSSCFGGAYDDAIEVVDRQLGSLLDQVEQLEQQTGDDWLVLVTTDHGRTPIVGCGHGNQTLEEKTIFIGSNEAMNAEFWQRIADVSNSDFEGIYGYPSQASIAPTVLTHLGIEIDKDWRLDGVPLKGALAPRKLMQDPSAVQDITWYSTENRNATIYRNGIQVDQVPALDQGWTDPDPLAAGIVDYVVETNGVPAAIRVNNFQIDAGLDKNSLKAYFFRNDAQYVRYDKLTDQSDSGYPKETNDSNWPGLNAYKDQITASFKKDAATSYFFLKNGQYINYDNVADKVRSGYPKDITSVTWPGLDSYKDQIEAALRWHNDKVYFFLSDGQYIRYDLDSDAVDSGYPKPINDDTWPGMRAYATDITAAVKWSDNLGYIFLSNQRYLRYDLAEDRVEEGYPRRIDDGTWPGLLKP</sequence>